<protein>
    <submittedName>
        <fullName evidence="1">Uncharacterized protein</fullName>
    </submittedName>
</protein>
<dbReference type="Proteomes" id="UP000199306">
    <property type="component" value="Unassembled WGS sequence"/>
</dbReference>
<keyword evidence="2" id="KW-1185">Reference proteome</keyword>
<name>A0A1I5T0M3_9BACT</name>
<proteinExistence type="predicted"/>
<dbReference type="STRING" id="1079859.SAMN04515674_105297"/>
<gene>
    <name evidence="1" type="ORF">SAMN04515674_105297</name>
</gene>
<organism evidence="1 2">
    <name type="scientific">Pseudarcicella hirudinis</name>
    <dbReference type="NCBI Taxonomy" id="1079859"/>
    <lineage>
        <taxon>Bacteria</taxon>
        <taxon>Pseudomonadati</taxon>
        <taxon>Bacteroidota</taxon>
        <taxon>Cytophagia</taxon>
        <taxon>Cytophagales</taxon>
        <taxon>Flectobacillaceae</taxon>
        <taxon>Pseudarcicella</taxon>
    </lineage>
</organism>
<accession>A0A1I5T0M3</accession>
<dbReference type="EMBL" id="FOXH01000005">
    <property type="protein sequence ID" value="SFP76227.1"/>
    <property type="molecule type" value="Genomic_DNA"/>
</dbReference>
<sequence length="345" mass="38198">MQNRTKTSKTQISLFTEEELISLQADFLVSPTALQGSEKEQRMNAICGQKCLEQYENLNRRGSWAKTFPALLIGMEGWSSSRCRLTWKLKGTKYSRLYFQLRASAHRTNGIESGLLLTPTSVQTVESPEKMRQRAEKNGYKNGTKFGSLASQIVFGGLLPTPKASEGERGTERKLSIEHGKLVNRSPKGVKYGIGIRQLAEQGFLPTPVSSDATVGSVIGKDDTFKETSTGMPRKINRNGASGSVGLARLVKLLPTPASSNYKGASSMEVLKARGRLKPVADNLVDQFAVPGKSSQLNPRFVMEMMGFPPNYCDSAFEKIAWEIYQKKKSTKSFQKRLQNGDKKQ</sequence>
<dbReference type="AlphaFoldDB" id="A0A1I5T0M3"/>
<reference evidence="1 2" key="1">
    <citation type="submission" date="2016-10" db="EMBL/GenBank/DDBJ databases">
        <authorList>
            <person name="de Groot N.N."/>
        </authorList>
    </citation>
    <scope>NUCLEOTIDE SEQUENCE [LARGE SCALE GENOMIC DNA]</scope>
    <source>
        <strain evidence="2">E92,LMG 26720,CCM 7988</strain>
    </source>
</reference>
<evidence type="ECO:0000313" key="1">
    <source>
        <dbReference type="EMBL" id="SFP76227.1"/>
    </source>
</evidence>
<evidence type="ECO:0000313" key="2">
    <source>
        <dbReference type="Proteomes" id="UP000199306"/>
    </source>
</evidence>